<proteinExistence type="predicted"/>
<feature type="chain" id="PRO_5042079035" evidence="1">
    <location>
        <begin position="19"/>
        <end position="103"/>
    </location>
</feature>
<evidence type="ECO:0000313" key="2">
    <source>
        <dbReference type="EMBL" id="KAF9894832.1"/>
    </source>
</evidence>
<dbReference type="PROSITE" id="PS51257">
    <property type="entry name" value="PROKAR_LIPOPROTEIN"/>
    <property type="match status" value="1"/>
</dbReference>
<dbReference type="Proteomes" id="UP001194746">
    <property type="component" value="Unassembled WGS sequence"/>
</dbReference>
<reference evidence="2" key="1">
    <citation type="journal article" date="2019" name="Beilstein J. Org. Chem.">
        <title>Nanangenines: drimane sesquiterpenoids as the dominant metabolite cohort of a novel Australian fungus, Aspergillus nanangensis.</title>
        <authorList>
            <person name="Lacey H.J."/>
            <person name="Gilchrist C.L.M."/>
            <person name="Crombie A."/>
            <person name="Kalaitzis J.A."/>
            <person name="Vuong D."/>
            <person name="Rutledge P.J."/>
            <person name="Turner P."/>
            <person name="Pitt J.I."/>
            <person name="Lacey E."/>
            <person name="Chooi Y.H."/>
            <person name="Piggott A.M."/>
        </authorList>
    </citation>
    <scope>NUCLEOTIDE SEQUENCE</scope>
    <source>
        <strain evidence="2">MST-FP2251</strain>
    </source>
</reference>
<sequence>MRFSIASAAATLFACAASHPIASRSTSMFNVDWTKAGAMSMINSLMEQLPVDVHFWALNQTQGYMGVSVDVDMNDLVDMGIVSMSKNMNAKVSVNVTISGLDQ</sequence>
<keyword evidence="3" id="KW-1185">Reference proteome</keyword>
<keyword evidence="1" id="KW-0732">Signal</keyword>
<name>A0AAD4CYG0_ASPNN</name>
<accession>A0AAD4CYG0</accession>
<dbReference type="EMBL" id="VCAU01000002">
    <property type="protein sequence ID" value="KAF9894832.1"/>
    <property type="molecule type" value="Genomic_DNA"/>
</dbReference>
<dbReference type="AlphaFoldDB" id="A0AAD4CYG0"/>
<organism evidence="2 3">
    <name type="scientific">Aspergillus nanangensis</name>
    <dbReference type="NCBI Taxonomy" id="2582783"/>
    <lineage>
        <taxon>Eukaryota</taxon>
        <taxon>Fungi</taxon>
        <taxon>Dikarya</taxon>
        <taxon>Ascomycota</taxon>
        <taxon>Pezizomycotina</taxon>
        <taxon>Eurotiomycetes</taxon>
        <taxon>Eurotiomycetidae</taxon>
        <taxon>Eurotiales</taxon>
        <taxon>Aspergillaceae</taxon>
        <taxon>Aspergillus</taxon>
        <taxon>Aspergillus subgen. Circumdati</taxon>
    </lineage>
</organism>
<gene>
    <name evidence="2" type="ORF">FE257_004453</name>
</gene>
<evidence type="ECO:0000256" key="1">
    <source>
        <dbReference type="SAM" id="SignalP"/>
    </source>
</evidence>
<comment type="caution">
    <text evidence="2">The sequence shown here is derived from an EMBL/GenBank/DDBJ whole genome shotgun (WGS) entry which is preliminary data.</text>
</comment>
<evidence type="ECO:0000313" key="3">
    <source>
        <dbReference type="Proteomes" id="UP001194746"/>
    </source>
</evidence>
<protein>
    <submittedName>
        <fullName evidence="2">Uncharacterized protein</fullName>
    </submittedName>
</protein>
<feature type="signal peptide" evidence="1">
    <location>
        <begin position="1"/>
        <end position="18"/>
    </location>
</feature>
<reference evidence="2" key="2">
    <citation type="submission" date="2020-02" db="EMBL/GenBank/DDBJ databases">
        <authorList>
            <person name="Gilchrist C.L.M."/>
            <person name="Chooi Y.-H."/>
        </authorList>
    </citation>
    <scope>NUCLEOTIDE SEQUENCE</scope>
    <source>
        <strain evidence="2">MST-FP2251</strain>
    </source>
</reference>